<evidence type="ECO:0000256" key="8">
    <source>
        <dbReference type="ARBA" id="ARBA00023128"/>
    </source>
</evidence>
<evidence type="ECO:0000256" key="4">
    <source>
        <dbReference type="ARBA" id="ARBA00022452"/>
    </source>
</evidence>
<evidence type="ECO:0000313" key="11">
    <source>
        <dbReference type="EMBL" id="CAC5419864.1"/>
    </source>
</evidence>
<keyword evidence="7" id="KW-0653">Protein transport</keyword>
<evidence type="ECO:0000256" key="2">
    <source>
        <dbReference type="ARBA" id="ARBA00010510"/>
    </source>
</evidence>
<keyword evidence="12" id="KW-1185">Reference proteome</keyword>
<keyword evidence="4" id="KW-1134">Transmembrane beta strand</keyword>
<dbReference type="GO" id="GO:0008320">
    <property type="term" value="F:protein transmembrane transporter activity"/>
    <property type="evidence" value="ECO:0007669"/>
    <property type="project" value="InterPro"/>
</dbReference>
<keyword evidence="3" id="KW-0813">Transport</keyword>
<keyword evidence="5" id="KW-0812">Transmembrane</keyword>
<dbReference type="EMBL" id="CACVKT020009053">
    <property type="protein sequence ID" value="CAC5419864.1"/>
    <property type="molecule type" value="Genomic_DNA"/>
</dbReference>
<name>A0A6J8EGW6_MYTCO</name>
<dbReference type="InterPro" id="IPR027246">
    <property type="entry name" value="Porin_Euk/Tom40"/>
</dbReference>
<feature type="region of interest" description="Disordered" evidence="10">
    <location>
        <begin position="1"/>
        <end position="53"/>
    </location>
</feature>
<dbReference type="OrthoDB" id="19656at2759"/>
<dbReference type="Pfam" id="PF01459">
    <property type="entry name" value="Porin_3"/>
    <property type="match status" value="1"/>
</dbReference>
<accession>A0A6J8EGW6</accession>
<dbReference type="GO" id="GO:0030150">
    <property type="term" value="P:protein import into mitochondrial matrix"/>
    <property type="evidence" value="ECO:0007669"/>
    <property type="project" value="InterPro"/>
</dbReference>
<evidence type="ECO:0000256" key="10">
    <source>
        <dbReference type="SAM" id="MobiDB-lite"/>
    </source>
</evidence>
<keyword evidence="6" id="KW-1000">Mitochondrion outer membrane</keyword>
<dbReference type="GO" id="GO:0005741">
    <property type="term" value="C:mitochondrial outer membrane"/>
    <property type="evidence" value="ECO:0007669"/>
    <property type="project" value="UniProtKB-SubCell"/>
</dbReference>
<feature type="compositionally biased region" description="Pro residues" evidence="10">
    <location>
        <begin position="20"/>
        <end position="29"/>
    </location>
</feature>
<evidence type="ECO:0000256" key="1">
    <source>
        <dbReference type="ARBA" id="ARBA00004374"/>
    </source>
</evidence>
<organism evidence="11 12">
    <name type="scientific">Mytilus coruscus</name>
    <name type="common">Sea mussel</name>
    <dbReference type="NCBI Taxonomy" id="42192"/>
    <lineage>
        <taxon>Eukaryota</taxon>
        <taxon>Metazoa</taxon>
        <taxon>Spiralia</taxon>
        <taxon>Lophotrochozoa</taxon>
        <taxon>Mollusca</taxon>
        <taxon>Bivalvia</taxon>
        <taxon>Autobranchia</taxon>
        <taxon>Pteriomorphia</taxon>
        <taxon>Mytilida</taxon>
        <taxon>Mytiloidea</taxon>
        <taxon>Mytilidae</taxon>
        <taxon>Mytilinae</taxon>
        <taxon>Mytilus</taxon>
    </lineage>
</organism>
<keyword evidence="8" id="KW-0496">Mitochondrion</keyword>
<gene>
    <name evidence="11" type="ORF">MCOR_52149</name>
</gene>
<feature type="compositionally biased region" description="Low complexity" evidence="10">
    <location>
        <begin position="30"/>
        <end position="43"/>
    </location>
</feature>
<proteinExistence type="inferred from homology"/>
<reference evidence="11 12" key="1">
    <citation type="submission" date="2020-06" db="EMBL/GenBank/DDBJ databases">
        <authorList>
            <person name="Li R."/>
            <person name="Bekaert M."/>
        </authorList>
    </citation>
    <scope>NUCLEOTIDE SEQUENCE [LARGE SCALE GENOMIC DNA]</scope>
    <source>
        <strain evidence="12">wild</strain>
    </source>
</reference>
<dbReference type="AlphaFoldDB" id="A0A6J8EGW6"/>
<evidence type="ECO:0000313" key="12">
    <source>
        <dbReference type="Proteomes" id="UP000507470"/>
    </source>
</evidence>
<dbReference type="PANTHER" id="PTHR10802">
    <property type="entry name" value="MITOCHONDRIAL IMPORT RECEPTOR SUBUNIT TOM40"/>
    <property type="match status" value="1"/>
</dbReference>
<sequence length="342" mass="36618">MGNKISAAGPNETTGGMALSPPPLHPPPASSQSSTETSKSTEQTETDNNPGTFEELHRKCKDIFPQCFEGGKFIFSKGLSSHFQVSHTINLSTVNPASSGYRFGATYVGTKQLGPQEMFPVVLGDMDASGNLNANIIHAFTQNIRTKLVTQIQDNKCVATQGGIDYRGSDYTASLTLGNLDVVNKSGILVTQYLQKVTSRLSIGAELVCQYGPQVPGGEFTALSVASKLTGEKWTLSGNISPLVGGAHLCYHHKVTEELDVGAEIETSLAQGESVCKLAYQLEVPEASITFRGSVDTNWGIEATLERKLLPFPFTFALSGMASLANFQKPQYRYGIGLIIGS</sequence>
<comment type="subcellular location">
    <subcellularLocation>
        <location evidence="1">Mitochondrion outer membrane</location>
        <topology evidence="1">Multi-pass membrane protein</topology>
    </subcellularLocation>
</comment>
<evidence type="ECO:0000256" key="7">
    <source>
        <dbReference type="ARBA" id="ARBA00022927"/>
    </source>
</evidence>
<evidence type="ECO:0000256" key="6">
    <source>
        <dbReference type="ARBA" id="ARBA00022787"/>
    </source>
</evidence>
<dbReference type="CDD" id="cd07305">
    <property type="entry name" value="Porin3_Tom40"/>
    <property type="match status" value="1"/>
</dbReference>
<protein>
    <submittedName>
        <fullName evidence="11">TOM40</fullName>
    </submittedName>
</protein>
<evidence type="ECO:0000256" key="3">
    <source>
        <dbReference type="ARBA" id="ARBA00022448"/>
    </source>
</evidence>
<evidence type="ECO:0000256" key="9">
    <source>
        <dbReference type="ARBA" id="ARBA00023136"/>
    </source>
</evidence>
<comment type="similarity">
    <text evidence="2">Belongs to the Tom40 family.</text>
</comment>
<dbReference type="InterPro" id="IPR023614">
    <property type="entry name" value="Porin_dom_sf"/>
</dbReference>
<evidence type="ECO:0000256" key="5">
    <source>
        <dbReference type="ARBA" id="ARBA00022692"/>
    </source>
</evidence>
<dbReference type="Proteomes" id="UP000507470">
    <property type="component" value="Unassembled WGS sequence"/>
</dbReference>
<keyword evidence="9" id="KW-0472">Membrane</keyword>
<dbReference type="Gene3D" id="2.40.160.10">
    <property type="entry name" value="Porin"/>
    <property type="match status" value="1"/>
</dbReference>
<dbReference type="InterPro" id="IPR037930">
    <property type="entry name" value="Tom40"/>
</dbReference>